<organism evidence="2 3">
    <name type="scientific">Vagococcus fluvialis bH819</name>
    <dbReference type="NCBI Taxonomy" id="1255619"/>
    <lineage>
        <taxon>Bacteria</taxon>
        <taxon>Bacillati</taxon>
        <taxon>Bacillota</taxon>
        <taxon>Bacilli</taxon>
        <taxon>Lactobacillales</taxon>
        <taxon>Enterococcaceae</taxon>
        <taxon>Vagococcus</taxon>
    </lineage>
</organism>
<sequence>MKNILSIDGWYFRVFSKLANLVLLNLIFVISIIPVVTIGPAFIALVLSLKELKQDGTLAVFRVYSGYFKDNLKRGIILSLVELISFLIPSSLIYISLQYVPLLSTLLMILFSFVLLLLVMFPLVYSLKRMSLKQAFHKTLEFVTVRIAYAIACFIVPVIITFISLKYSIIFIFLIGIALIVYLQIHLLSKGGLLDEA</sequence>
<feature type="transmembrane region" description="Helical" evidence="1">
    <location>
        <begin position="20"/>
        <end position="47"/>
    </location>
</feature>
<feature type="transmembrane region" description="Helical" evidence="1">
    <location>
        <begin position="103"/>
        <end position="127"/>
    </location>
</feature>
<dbReference type="Pfam" id="PF04854">
    <property type="entry name" value="DUF624"/>
    <property type="match status" value="1"/>
</dbReference>
<keyword evidence="3" id="KW-1185">Reference proteome</keyword>
<protein>
    <recommendedName>
        <fullName evidence="4">DUF624 domain-containing protein</fullName>
    </recommendedName>
</protein>
<evidence type="ECO:0000313" key="2">
    <source>
        <dbReference type="EMBL" id="SLM84749.1"/>
    </source>
</evidence>
<feature type="transmembrane region" description="Helical" evidence="1">
    <location>
        <begin position="169"/>
        <end position="188"/>
    </location>
</feature>
<proteinExistence type="predicted"/>
<dbReference type="InterPro" id="IPR006938">
    <property type="entry name" value="DUF624"/>
</dbReference>
<feature type="transmembrane region" description="Helical" evidence="1">
    <location>
        <begin position="139"/>
        <end position="163"/>
    </location>
</feature>
<evidence type="ECO:0008006" key="4">
    <source>
        <dbReference type="Google" id="ProtNLM"/>
    </source>
</evidence>
<keyword evidence="1" id="KW-0812">Transmembrane</keyword>
<gene>
    <name evidence="2" type="ORF">FM121_01555</name>
</gene>
<dbReference type="EMBL" id="FWFD01000003">
    <property type="protein sequence ID" value="SLM84749.1"/>
    <property type="molecule type" value="Genomic_DNA"/>
</dbReference>
<keyword evidence="1" id="KW-0472">Membrane</keyword>
<dbReference type="AlphaFoldDB" id="A0A1X6WKH8"/>
<name>A0A1X6WKH8_9ENTE</name>
<dbReference type="OrthoDB" id="2186545at2"/>
<dbReference type="RefSeq" id="WP_086950397.1">
    <property type="nucleotide sequence ID" value="NZ_FWFD01000003.1"/>
</dbReference>
<evidence type="ECO:0000256" key="1">
    <source>
        <dbReference type="SAM" id="Phobius"/>
    </source>
</evidence>
<evidence type="ECO:0000313" key="3">
    <source>
        <dbReference type="Proteomes" id="UP000195918"/>
    </source>
</evidence>
<reference evidence="3" key="1">
    <citation type="submission" date="2017-02" db="EMBL/GenBank/DDBJ databases">
        <authorList>
            <person name="Dridi B."/>
        </authorList>
    </citation>
    <scope>NUCLEOTIDE SEQUENCE [LARGE SCALE GENOMIC DNA]</scope>
    <source>
        <strain evidence="3">bH819</strain>
    </source>
</reference>
<feature type="transmembrane region" description="Helical" evidence="1">
    <location>
        <begin position="76"/>
        <end position="97"/>
    </location>
</feature>
<dbReference type="Proteomes" id="UP000195918">
    <property type="component" value="Unassembled WGS sequence"/>
</dbReference>
<accession>A0A1X6WKH8</accession>
<keyword evidence="1" id="KW-1133">Transmembrane helix</keyword>